<evidence type="ECO:0000259" key="1">
    <source>
        <dbReference type="Pfam" id="PF01575"/>
    </source>
</evidence>
<name>A0A1N7MAT4_9RHOB</name>
<dbReference type="CDD" id="cd03450">
    <property type="entry name" value="NodN"/>
    <property type="match status" value="1"/>
</dbReference>
<dbReference type="OrthoDB" id="9801735at2"/>
<dbReference type="AlphaFoldDB" id="A0A1N7MAT4"/>
<dbReference type="PANTHER" id="PTHR42993:SF1">
    <property type="entry name" value="MAOC-LIKE DEHYDRATASE DOMAIN-CONTAINING PROTEIN"/>
    <property type="match status" value="1"/>
</dbReference>
<dbReference type="Pfam" id="PF01575">
    <property type="entry name" value="MaoC_dehydratas"/>
    <property type="match status" value="1"/>
</dbReference>
<dbReference type="InterPro" id="IPR002539">
    <property type="entry name" value="MaoC-like_dom"/>
</dbReference>
<dbReference type="InterPro" id="IPR029069">
    <property type="entry name" value="HotDog_dom_sf"/>
</dbReference>
<evidence type="ECO:0000313" key="3">
    <source>
        <dbReference type="Proteomes" id="UP000186684"/>
    </source>
</evidence>
<accession>A0A1N7MAT4</accession>
<dbReference type="STRING" id="633194.SAMN05421759_104148"/>
<proteinExistence type="predicted"/>
<sequence length="149" mass="16577">MLSEAFRTGAPKPSRWYAVTPERVRAFADATEDWQGIHLDAEAARAAGFDGPVAHGYLVLSMLSAMVYDVMPDDLPPGAVSVNYGFDRVRFIAPTLVGSRVRGLFQIAELQDRPDGVRLRWDVTVEREGEEKPALAADWLTLISWKEET</sequence>
<dbReference type="InterPro" id="IPR039375">
    <property type="entry name" value="NodN-like"/>
</dbReference>
<feature type="domain" description="MaoC-like" evidence="1">
    <location>
        <begin position="11"/>
        <end position="112"/>
    </location>
</feature>
<dbReference type="Gene3D" id="3.10.129.10">
    <property type="entry name" value="Hotdog Thioesterase"/>
    <property type="match status" value="1"/>
</dbReference>
<gene>
    <name evidence="2" type="ORF">SAMN05421759_104148</name>
</gene>
<keyword evidence="3" id="KW-1185">Reference proteome</keyword>
<dbReference type="EMBL" id="FTOQ01000004">
    <property type="protein sequence ID" value="SIS83235.1"/>
    <property type="molecule type" value="Genomic_DNA"/>
</dbReference>
<dbReference type="Proteomes" id="UP000186684">
    <property type="component" value="Unassembled WGS sequence"/>
</dbReference>
<dbReference type="SUPFAM" id="SSF54637">
    <property type="entry name" value="Thioesterase/thiol ester dehydrase-isomerase"/>
    <property type="match status" value="1"/>
</dbReference>
<reference evidence="3" key="1">
    <citation type="submission" date="2017-01" db="EMBL/GenBank/DDBJ databases">
        <authorList>
            <person name="Varghese N."/>
            <person name="Submissions S."/>
        </authorList>
    </citation>
    <scope>NUCLEOTIDE SEQUENCE [LARGE SCALE GENOMIC DNA]</scope>
    <source>
        <strain evidence="3">DSM 29430</strain>
    </source>
</reference>
<organism evidence="2 3">
    <name type="scientific">Roseivivax lentus</name>
    <dbReference type="NCBI Taxonomy" id="633194"/>
    <lineage>
        <taxon>Bacteria</taxon>
        <taxon>Pseudomonadati</taxon>
        <taxon>Pseudomonadota</taxon>
        <taxon>Alphaproteobacteria</taxon>
        <taxon>Rhodobacterales</taxon>
        <taxon>Roseobacteraceae</taxon>
        <taxon>Roseivivax</taxon>
    </lineage>
</organism>
<evidence type="ECO:0000313" key="2">
    <source>
        <dbReference type="EMBL" id="SIS83235.1"/>
    </source>
</evidence>
<dbReference type="RefSeq" id="WP_076447474.1">
    <property type="nucleotide sequence ID" value="NZ_FTOQ01000004.1"/>
</dbReference>
<dbReference type="PANTHER" id="PTHR42993">
    <property type="entry name" value="MAOC-LIKE DEHYDRATASE DOMAIN-CONTAINING PROTEIN"/>
    <property type="match status" value="1"/>
</dbReference>
<protein>
    <submittedName>
        <fullName evidence="2">Acyl dehydratase</fullName>
    </submittedName>
</protein>